<keyword evidence="3" id="KW-1185">Reference proteome</keyword>
<protein>
    <submittedName>
        <fullName evidence="2">Phenylpyruvate tautomerase PptA (4-oxalocrotonate tautomerase family)</fullName>
    </submittedName>
</protein>
<dbReference type="Pfam" id="PF14832">
    <property type="entry name" value="Tautomerase_3"/>
    <property type="match status" value="1"/>
</dbReference>
<dbReference type="InterPro" id="IPR014347">
    <property type="entry name" value="Tautomerase/MIF_sf"/>
</dbReference>
<dbReference type="EMBL" id="JACHEK010000004">
    <property type="protein sequence ID" value="MBB6144486.1"/>
    <property type="molecule type" value="Genomic_DNA"/>
</dbReference>
<evidence type="ECO:0000259" key="1">
    <source>
        <dbReference type="Pfam" id="PF14832"/>
    </source>
</evidence>
<keyword evidence="2" id="KW-0670">Pyruvate</keyword>
<dbReference type="SUPFAM" id="SSF55331">
    <property type="entry name" value="Tautomerase/MIF"/>
    <property type="match status" value="1"/>
</dbReference>
<evidence type="ECO:0000313" key="2">
    <source>
        <dbReference type="EMBL" id="MBB6144486.1"/>
    </source>
</evidence>
<organism evidence="2 3">
    <name type="scientific">Silvibacterium bohemicum</name>
    <dbReference type="NCBI Taxonomy" id="1577686"/>
    <lineage>
        <taxon>Bacteria</taxon>
        <taxon>Pseudomonadati</taxon>
        <taxon>Acidobacteriota</taxon>
        <taxon>Terriglobia</taxon>
        <taxon>Terriglobales</taxon>
        <taxon>Acidobacteriaceae</taxon>
        <taxon>Silvibacterium</taxon>
    </lineage>
</organism>
<gene>
    <name evidence="2" type="ORF">HNQ77_002438</name>
</gene>
<accession>A0A841JT34</accession>
<dbReference type="Proteomes" id="UP000538666">
    <property type="component" value="Unassembled WGS sequence"/>
</dbReference>
<proteinExistence type="predicted"/>
<dbReference type="Gene3D" id="3.30.429.10">
    <property type="entry name" value="Macrophage Migration Inhibitory Factor"/>
    <property type="match status" value="1"/>
</dbReference>
<dbReference type="InterPro" id="IPR028116">
    <property type="entry name" value="Cis-CaaD-like"/>
</dbReference>
<sequence>MEVVAYQVSGDIFVPTYVCQVPAGSLTVTQKAAIAEAISHSHSEATGAPPFFVQVVIEERGSEDRFLGGKLTVNHIWIYGHIRSGRTREQKTKMMLGMMRAVAKIARLKEESIWVYLNNLEPTDMVEYGHVLPEPGAEREWFNGLPESLKDYLVNLGTDRDSFVL</sequence>
<dbReference type="AlphaFoldDB" id="A0A841JT34"/>
<feature type="domain" description="Tautomerase cis-CaaD-like" evidence="1">
    <location>
        <begin position="15"/>
        <end position="141"/>
    </location>
</feature>
<reference evidence="2 3" key="1">
    <citation type="submission" date="2020-08" db="EMBL/GenBank/DDBJ databases">
        <title>Genomic Encyclopedia of Type Strains, Phase IV (KMG-IV): sequencing the most valuable type-strain genomes for metagenomic binning, comparative biology and taxonomic classification.</title>
        <authorList>
            <person name="Goeker M."/>
        </authorList>
    </citation>
    <scope>NUCLEOTIDE SEQUENCE [LARGE SCALE GENOMIC DNA]</scope>
    <source>
        <strain evidence="2 3">DSM 103733</strain>
    </source>
</reference>
<dbReference type="RefSeq" id="WP_197081852.1">
    <property type="nucleotide sequence ID" value="NZ_JACHEK010000004.1"/>
</dbReference>
<name>A0A841JT34_9BACT</name>
<comment type="caution">
    <text evidence="2">The sequence shown here is derived from an EMBL/GenBank/DDBJ whole genome shotgun (WGS) entry which is preliminary data.</text>
</comment>
<evidence type="ECO:0000313" key="3">
    <source>
        <dbReference type="Proteomes" id="UP000538666"/>
    </source>
</evidence>